<reference evidence="2" key="3">
    <citation type="submission" date="2020-07" db="EMBL/GenBank/DDBJ databases">
        <authorList>
            <consortium name="NCBI Pathogen Detection Project"/>
        </authorList>
    </citation>
    <scope>NUCLEOTIDE SEQUENCE</scope>
    <source>
        <strain evidence="2">C8</strain>
    </source>
</reference>
<evidence type="ECO:0000259" key="1">
    <source>
        <dbReference type="Pfam" id="PF01380"/>
    </source>
</evidence>
<dbReference type="Pfam" id="PF01380">
    <property type="entry name" value="SIS"/>
    <property type="match status" value="1"/>
</dbReference>
<evidence type="ECO:0000313" key="3">
    <source>
        <dbReference type="EMBL" id="KXA13006.1"/>
    </source>
</evidence>
<accession>A0A133N9P2</accession>
<organism evidence="3 4">
    <name type="scientific">Clostridium perfringens</name>
    <dbReference type="NCBI Taxonomy" id="1502"/>
    <lineage>
        <taxon>Bacteria</taxon>
        <taxon>Bacillati</taxon>
        <taxon>Bacillota</taxon>
        <taxon>Clostridia</taxon>
        <taxon>Eubacteriales</taxon>
        <taxon>Clostridiaceae</taxon>
        <taxon>Clostridium</taxon>
    </lineage>
</organism>
<dbReference type="Gene3D" id="3.40.50.10490">
    <property type="entry name" value="Glucose-6-phosphate isomerase like protein, domain 1"/>
    <property type="match status" value="1"/>
</dbReference>
<evidence type="ECO:0000313" key="4">
    <source>
        <dbReference type="Proteomes" id="UP000070646"/>
    </source>
</evidence>
<dbReference type="Proteomes" id="UP000070646">
    <property type="component" value="Unassembled WGS sequence"/>
</dbReference>
<dbReference type="GO" id="GO:1901135">
    <property type="term" value="P:carbohydrate derivative metabolic process"/>
    <property type="evidence" value="ECO:0007669"/>
    <property type="project" value="InterPro"/>
</dbReference>
<proteinExistence type="predicted"/>
<gene>
    <name evidence="3" type="ORF">HMPREF3222_00986</name>
    <name evidence="2" type="ORF">I9080_002650</name>
</gene>
<dbReference type="EMBL" id="LRPU01000050">
    <property type="protein sequence ID" value="KXA13006.1"/>
    <property type="molecule type" value="Genomic_DNA"/>
</dbReference>
<feature type="domain" description="SIS" evidence="1">
    <location>
        <begin position="36"/>
        <end position="161"/>
    </location>
</feature>
<sequence>MENLILLGNLIEDTKSKNEIMLKLIEEEVLGNFVEKISKSNRIFVYGRGVSSSIVGQELKRAFTELGKYVFDFYKADEFDFVLSLIREDDCIILIDIENSKDYLNLINEKLRGKNVSRFFIGLDKGKKVPICTYDFNRIDKNYDEMYKGLELYSMLIRFLYELCKL</sequence>
<dbReference type="RefSeq" id="WP_060795001.1">
    <property type="nucleotide sequence ID" value="NZ_JACOGQ010000010.1"/>
</dbReference>
<dbReference type="SUPFAM" id="SSF53697">
    <property type="entry name" value="SIS domain"/>
    <property type="match status" value="1"/>
</dbReference>
<dbReference type="InterPro" id="IPR046348">
    <property type="entry name" value="SIS_dom_sf"/>
</dbReference>
<reference evidence="3 4" key="1">
    <citation type="submission" date="2016-01" db="EMBL/GenBank/DDBJ databases">
        <authorList>
            <person name="Oliw E.H."/>
        </authorList>
    </citation>
    <scope>NUCLEOTIDE SEQUENCE [LARGE SCALE GENOMIC DNA]</scope>
    <source>
        <strain evidence="3 4">MJR7757A</strain>
    </source>
</reference>
<reference evidence="2" key="2">
    <citation type="journal article" date="2018" name="Genome Biol.">
        <title>SKESA: strategic k-mer extension for scrupulous assemblies.</title>
        <authorList>
            <person name="Souvorov A."/>
            <person name="Agarwala R."/>
            <person name="Lipman D.J."/>
        </authorList>
    </citation>
    <scope>NUCLEOTIDE SEQUENCE</scope>
    <source>
        <strain evidence="2">C8</strain>
    </source>
</reference>
<comment type="caution">
    <text evidence="3">The sequence shown here is derived from an EMBL/GenBank/DDBJ whole genome shotgun (WGS) entry which is preliminary data.</text>
</comment>
<protein>
    <submittedName>
        <fullName evidence="3">SIS domain protein</fullName>
    </submittedName>
    <submittedName>
        <fullName evidence="2">SIS domain-containing protein</fullName>
    </submittedName>
</protein>
<evidence type="ECO:0000313" key="2">
    <source>
        <dbReference type="EMBL" id="HAT4308811.1"/>
    </source>
</evidence>
<dbReference type="GO" id="GO:0097367">
    <property type="term" value="F:carbohydrate derivative binding"/>
    <property type="evidence" value="ECO:0007669"/>
    <property type="project" value="InterPro"/>
</dbReference>
<dbReference type="InterPro" id="IPR001347">
    <property type="entry name" value="SIS_dom"/>
</dbReference>
<name>A0A133N9P2_CLOPF</name>
<dbReference type="AlphaFoldDB" id="A0A133N9P2"/>
<dbReference type="EMBL" id="DACTCB010000017">
    <property type="protein sequence ID" value="HAT4308811.1"/>
    <property type="molecule type" value="Genomic_DNA"/>
</dbReference>
<dbReference type="PATRIC" id="fig|1502.174.peg.1001"/>
<dbReference type="Proteomes" id="UP000859547">
    <property type="component" value="Unassembled WGS sequence"/>
</dbReference>